<evidence type="ECO:0000313" key="2">
    <source>
        <dbReference type="EMBL" id="KAL0562757.1"/>
    </source>
</evidence>
<name>A0ABR3EIP9_9AGAR</name>
<feature type="region of interest" description="Disordered" evidence="1">
    <location>
        <begin position="1"/>
        <end position="63"/>
    </location>
</feature>
<gene>
    <name evidence="2" type="ORF">V5O48_019322</name>
</gene>
<dbReference type="EMBL" id="JBAHYK010004589">
    <property type="protein sequence ID" value="KAL0562757.1"/>
    <property type="molecule type" value="Genomic_DNA"/>
</dbReference>
<keyword evidence="3" id="KW-1185">Reference proteome</keyword>
<reference evidence="2 3" key="1">
    <citation type="submission" date="2024-02" db="EMBL/GenBank/DDBJ databases">
        <title>A draft genome for the cacao thread blight pathogen Marasmius crinis-equi.</title>
        <authorList>
            <person name="Cohen S.P."/>
            <person name="Baruah I.K."/>
            <person name="Amoako-Attah I."/>
            <person name="Bukari Y."/>
            <person name="Meinhardt L.W."/>
            <person name="Bailey B.A."/>
        </authorList>
    </citation>
    <scope>NUCLEOTIDE SEQUENCE [LARGE SCALE GENOMIC DNA]</scope>
    <source>
        <strain evidence="2 3">GH-76</strain>
    </source>
</reference>
<organism evidence="2 3">
    <name type="scientific">Marasmius crinis-equi</name>
    <dbReference type="NCBI Taxonomy" id="585013"/>
    <lineage>
        <taxon>Eukaryota</taxon>
        <taxon>Fungi</taxon>
        <taxon>Dikarya</taxon>
        <taxon>Basidiomycota</taxon>
        <taxon>Agaricomycotina</taxon>
        <taxon>Agaricomycetes</taxon>
        <taxon>Agaricomycetidae</taxon>
        <taxon>Agaricales</taxon>
        <taxon>Marasmiineae</taxon>
        <taxon>Marasmiaceae</taxon>
        <taxon>Marasmius</taxon>
    </lineage>
</organism>
<proteinExistence type="predicted"/>
<accession>A0ABR3EIP9</accession>
<dbReference type="Proteomes" id="UP001465976">
    <property type="component" value="Unassembled WGS sequence"/>
</dbReference>
<evidence type="ECO:0000256" key="1">
    <source>
        <dbReference type="SAM" id="MobiDB-lite"/>
    </source>
</evidence>
<comment type="caution">
    <text evidence="2">The sequence shown here is derived from an EMBL/GenBank/DDBJ whole genome shotgun (WGS) entry which is preliminary data.</text>
</comment>
<evidence type="ECO:0000313" key="3">
    <source>
        <dbReference type="Proteomes" id="UP001465976"/>
    </source>
</evidence>
<protein>
    <submittedName>
        <fullName evidence="2">Uncharacterized protein</fullName>
    </submittedName>
</protein>
<sequence>MLALPDDSNKDGGVRAETPSNKAVIDEMVALAESPGGSGGGDVDHASQGGRAVPYGEDNDRNV</sequence>
<feature type="non-terminal residue" evidence="2">
    <location>
        <position position="63"/>
    </location>
</feature>